<reference evidence="1 2" key="1">
    <citation type="submission" date="2018-01" db="EMBL/GenBank/DDBJ databases">
        <title>Whole genome sequencing of Histamine producing bacteria.</title>
        <authorList>
            <person name="Butler K."/>
        </authorList>
    </citation>
    <scope>NUCLEOTIDE SEQUENCE [LARGE SCALE GENOMIC DNA]</scope>
    <source>
        <strain evidence="1 2">A6-1</strain>
    </source>
</reference>
<name>A0ABX5H136_PHOAN</name>
<dbReference type="RefSeq" id="WP_045152884.1">
    <property type="nucleotide sequence ID" value="NZ_JZSW01000007.1"/>
</dbReference>
<dbReference type="Proteomes" id="UP000240989">
    <property type="component" value="Unassembled WGS sequence"/>
</dbReference>
<protein>
    <submittedName>
        <fullName evidence="1">Uncharacterized protein</fullName>
    </submittedName>
</protein>
<accession>A0ABX5H136</accession>
<evidence type="ECO:0000313" key="2">
    <source>
        <dbReference type="Proteomes" id="UP000240989"/>
    </source>
</evidence>
<organism evidence="1 2">
    <name type="scientific">Photobacterium angustum</name>
    <dbReference type="NCBI Taxonomy" id="661"/>
    <lineage>
        <taxon>Bacteria</taxon>
        <taxon>Pseudomonadati</taxon>
        <taxon>Pseudomonadota</taxon>
        <taxon>Gammaproteobacteria</taxon>
        <taxon>Vibrionales</taxon>
        <taxon>Vibrionaceae</taxon>
        <taxon>Photobacterium</taxon>
    </lineage>
</organism>
<keyword evidence="2" id="KW-1185">Reference proteome</keyword>
<gene>
    <name evidence="1" type="ORF">C0W27_15905</name>
</gene>
<comment type="caution">
    <text evidence="1">The sequence shown here is derived from an EMBL/GenBank/DDBJ whole genome shotgun (WGS) entry which is preliminary data.</text>
</comment>
<evidence type="ECO:0000313" key="1">
    <source>
        <dbReference type="EMBL" id="PSX07052.1"/>
    </source>
</evidence>
<proteinExistence type="predicted"/>
<sequence>MALKEQVKDKAKELGLLDVMINLAKHTGRFQAVEIQKLDHLNNWQTDVGYTVVNSNFKVLEMVPASLICTKKQCFVVKTEVGYFFCDQHEISKTGYINKSSTKHYVSKPVIKVAANVGY</sequence>
<dbReference type="EMBL" id="PYOU01000014">
    <property type="protein sequence ID" value="PSX07052.1"/>
    <property type="molecule type" value="Genomic_DNA"/>
</dbReference>